<dbReference type="GeneID" id="36402278"/>
<dbReference type="Proteomes" id="UP000054928">
    <property type="component" value="Unassembled WGS sequence"/>
</dbReference>
<evidence type="ECO:0000313" key="2">
    <source>
        <dbReference type="Proteomes" id="UP000054928"/>
    </source>
</evidence>
<dbReference type="EMBL" id="CCYD01003055">
    <property type="protein sequence ID" value="CEG49460.1"/>
    <property type="molecule type" value="Genomic_DNA"/>
</dbReference>
<evidence type="ECO:0000313" key="1">
    <source>
        <dbReference type="EMBL" id="CEG49460.1"/>
    </source>
</evidence>
<keyword evidence="2" id="KW-1185">Reference proteome</keyword>
<reference evidence="2" key="1">
    <citation type="submission" date="2014-09" db="EMBL/GenBank/DDBJ databases">
        <authorList>
            <person name="Sharma Rahul"/>
            <person name="Thines Marco"/>
        </authorList>
    </citation>
    <scope>NUCLEOTIDE SEQUENCE [LARGE SCALE GENOMIC DNA]</scope>
</reference>
<sequence length="87" mass="10217">MFFFFSQRQNNHRDWACDKRSAEVQRATLSSLLPYQIQQLQEEIQKMIWTALLSIAGLGVVEKCYEDNLSNEVAMSIERGLKSYQRK</sequence>
<name>A0A0P1B712_PLAHL</name>
<proteinExistence type="predicted"/>
<dbReference type="AlphaFoldDB" id="A0A0P1B712"/>
<organism evidence="1 2">
    <name type="scientific">Plasmopara halstedii</name>
    <name type="common">Downy mildew of sunflower</name>
    <dbReference type="NCBI Taxonomy" id="4781"/>
    <lineage>
        <taxon>Eukaryota</taxon>
        <taxon>Sar</taxon>
        <taxon>Stramenopiles</taxon>
        <taxon>Oomycota</taxon>
        <taxon>Peronosporomycetes</taxon>
        <taxon>Peronosporales</taxon>
        <taxon>Peronosporaceae</taxon>
        <taxon>Plasmopara</taxon>
    </lineage>
</organism>
<protein>
    <submittedName>
        <fullName evidence="1">Uncharacterized protein</fullName>
    </submittedName>
</protein>
<accession>A0A0P1B712</accession>
<dbReference type="RefSeq" id="XP_024585829.1">
    <property type="nucleotide sequence ID" value="XM_024720651.1"/>
</dbReference>